<proteinExistence type="predicted"/>
<evidence type="ECO:0000313" key="2">
    <source>
        <dbReference type="Proteomes" id="UP000042958"/>
    </source>
</evidence>
<evidence type="ECO:0000313" key="1">
    <source>
        <dbReference type="EMBL" id="CEJ53868.1"/>
    </source>
</evidence>
<dbReference type="AlphaFoldDB" id="A0A0F7TFV6"/>
<dbReference type="OrthoDB" id="4343097at2759"/>
<reference evidence="2" key="1">
    <citation type="journal article" date="2015" name="Genome Announc.">
        <title>Draft genome sequence of the fungus Penicillium brasilianum MG11.</title>
        <authorList>
            <person name="Horn F."/>
            <person name="Linde J."/>
            <person name="Mattern D.J."/>
            <person name="Walther G."/>
            <person name="Guthke R."/>
            <person name="Brakhage A.A."/>
            <person name="Valiante V."/>
        </authorList>
    </citation>
    <scope>NUCLEOTIDE SEQUENCE [LARGE SCALE GENOMIC DNA]</scope>
    <source>
        <strain evidence="2">MG11</strain>
    </source>
</reference>
<accession>A0A0F7TFV6</accession>
<dbReference type="Proteomes" id="UP000042958">
    <property type="component" value="Unassembled WGS sequence"/>
</dbReference>
<sequence>MAIIEIELFWQASAKVMAGCQLLAQILRDVEEREVFTNKLGFLLEDLMELQETVSRKAAEIPGNKTLVRQDILQNRIWQVEDVLHGMLLGQERTAVDLLIRPLFAQQLERAYDILDGIMVSSSQRLGLELGPTKYLAVARIEWALRIQVGELDVPW</sequence>
<gene>
    <name evidence="1" type="ORF">PMG11_00207</name>
</gene>
<name>A0A0F7TFV6_PENBI</name>
<keyword evidence="2" id="KW-1185">Reference proteome</keyword>
<dbReference type="EMBL" id="CDHK01000001">
    <property type="protein sequence ID" value="CEJ53868.1"/>
    <property type="molecule type" value="Genomic_DNA"/>
</dbReference>
<protein>
    <submittedName>
        <fullName evidence="1">Uncharacterized protein</fullName>
    </submittedName>
</protein>
<organism evidence="1 2">
    <name type="scientific">Penicillium brasilianum</name>
    <dbReference type="NCBI Taxonomy" id="104259"/>
    <lineage>
        <taxon>Eukaryota</taxon>
        <taxon>Fungi</taxon>
        <taxon>Dikarya</taxon>
        <taxon>Ascomycota</taxon>
        <taxon>Pezizomycotina</taxon>
        <taxon>Eurotiomycetes</taxon>
        <taxon>Eurotiomycetidae</taxon>
        <taxon>Eurotiales</taxon>
        <taxon>Aspergillaceae</taxon>
        <taxon>Penicillium</taxon>
    </lineage>
</organism>